<gene>
    <name evidence="1" type="ORF">ASIM_LOCUS17431</name>
</gene>
<dbReference type="InterPro" id="IPR032675">
    <property type="entry name" value="LRR_dom_sf"/>
</dbReference>
<dbReference type="Gene3D" id="3.80.10.10">
    <property type="entry name" value="Ribonuclease Inhibitor"/>
    <property type="match status" value="1"/>
</dbReference>
<name>A0A0M3KAN3_ANISI</name>
<dbReference type="Proteomes" id="UP000267096">
    <property type="component" value="Unassembled WGS sequence"/>
</dbReference>
<evidence type="ECO:0000313" key="3">
    <source>
        <dbReference type="WBParaSite" id="ASIM_0001802901-mRNA-1"/>
    </source>
</evidence>
<dbReference type="EMBL" id="UYRR01034115">
    <property type="protein sequence ID" value="VDK60384.1"/>
    <property type="molecule type" value="Genomic_DNA"/>
</dbReference>
<proteinExistence type="predicted"/>
<keyword evidence="2" id="KW-1185">Reference proteome</keyword>
<dbReference type="WBParaSite" id="ASIM_0001802901-mRNA-1">
    <property type="protein sequence ID" value="ASIM_0001802901-mRNA-1"/>
    <property type="gene ID" value="ASIM_0001802901"/>
</dbReference>
<protein>
    <submittedName>
        <fullName evidence="3">ATP synthase subunit s, mitochondrial</fullName>
    </submittedName>
</protein>
<organism evidence="3">
    <name type="scientific">Anisakis simplex</name>
    <name type="common">Herring worm</name>
    <dbReference type="NCBI Taxonomy" id="6269"/>
    <lineage>
        <taxon>Eukaryota</taxon>
        <taxon>Metazoa</taxon>
        <taxon>Ecdysozoa</taxon>
        <taxon>Nematoda</taxon>
        <taxon>Chromadorea</taxon>
        <taxon>Rhabditida</taxon>
        <taxon>Spirurina</taxon>
        <taxon>Ascaridomorpha</taxon>
        <taxon>Ascaridoidea</taxon>
        <taxon>Anisakidae</taxon>
        <taxon>Anisakis</taxon>
        <taxon>Anisakis simplex complex</taxon>
    </lineage>
</organism>
<dbReference type="OrthoDB" id="5859291at2759"/>
<dbReference type="AlphaFoldDB" id="A0A0M3KAN3"/>
<accession>A0A0M3KAN3</accession>
<sequence>MSYFCTSYRISSLLISPSHRYLCRRFVSSIGTLKIYSFRRHVAEFFSNKFEPDRVEVLGPDLACLEWLMECGSTQVTMSDGEQISSIAQMRKYIKKFGFDLYDMPEFEDDKIEELRKEYLSIKSANPSEIAHHERWPNAPNTFISQVDASDSAIANAGFAYFRECRQLQSLKLNFCDYFGDEAIRELALGRPAYTLRNLVR</sequence>
<reference evidence="1 2" key="2">
    <citation type="submission" date="2018-11" db="EMBL/GenBank/DDBJ databases">
        <authorList>
            <consortium name="Pathogen Informatics"/>
        </authorList>
    </citation>
    <scope>NUCLEOTIDE SEQUENCE [LARGE SCALE GENOMIC DNA]</scope>
</reference>
<evidence type="ECO:0000313" key="2">
    <source>
        <dbReference type="Proteomes" id="UP000267096"/>
    </source>
</evidence>
<evidence type="ECO:0000313" key="1">
    <source>
        <dbReference type="EMBL" id="VDK60384.1"/>
    </source>
</evidence>
<reference evidence="3" key="1">
    <citation type="submission" date="2017-02" db="UniProtKB">
        <authorList>
            <consortium name="WormBaseParasite"/>
        </authorList>
    </citation>
    <scope>IDENTIFICATION</scope>
</reference>